<dbReference type="PANTHER" id="PTHR12263">
    <property type="entry name" value="VACUOLAR ATP SYNTHASE SUBUNIT H"/>
    <property type="match status" value="1"/>
</dbReference>
<feature type="transmembrane region" description="Helical" evidence="9">
    <location>
        <begin position="6"/>
        <end position="24"/>
    </location>
</feature>
<evidence type="ECO:0000256" key="1">
    <source>
        <dbReference type="ARBA" id="ARBA00004127"/>
    </source>
</evidence>
<evidence type="ECO:0000256" key="6">
    <source>
        <dbReference type="ARBA" id="ARBA00022989"/>
    </source>
</evidence>
<dbReference type="InParanoid" id="E4WUZ9"/>
<evidence type="ECO:0000256" key="9">
    <source>
        <dbReference type="SAM" id="Phobius"/>
    </source>
</evidence>
<evidence type="ECO:0000313" key="10">
    <source>
        <dbReference type="EMBL" id="CBY21681.1"/>
    </source>
</evidence>
<evidence type="ECO:0000256" key="7">
    <source>
        <dbReference type="ARBA" id="ARBA00023065"/>
    </source>
</evidence>
<dbReference type="GO" id="GO:0033179">
    <property type="term" value="C:proton-transporting V-type ATPase, V0 domain"/>
    <property type="evidence" value="ECO:0007669"/>
    <property type="project" value="InterPro"/>
</dbReference>
<comment type="subcellular location">
    <subcellularLocation>
        <location evidence="1">Endomembrane system</location>
        <topology evidence="1">Multi-pass membrane protein</topology>
    </subcellularLocation>
</comment>
<keyword evidence="8 9" id="KW-0472">Membrane</keyword>
<reference evidence="10" key="1">
    <citation type="journal article" date="2010" name="Science">
        <title>Plasticity of animal genome architecture unmasked by rapid evolution of a pelagic tunicate.</title>
        <authorList>
            <person name="Denoeud F."/>
            <person name="Henriet S."/>
            <person name="Mungpakdee S."/>
            <person name="Aury J.M."/>
            <person name="Da Silva C."/>
            <person name="Brinkmann H."/>
            <person name="Mikhaleva J."/>
            <person name="Olsen L.C."/>
            <person name="Jubin C."/>
            <person name="Canestro C."/>
            <person name="Bouquet J.M."/>
            <person name="Danks G."/>
            <person name="Poulain J."/>
            <person name="Campsteijn C."/>
            <person name="Adamski M."/>
            <person name="Cross I."/>
            <person name="Yadetie F."/>
            <person name="Muffato M."/>
            <person name="Louis A."/>
            <person name="Butcher S."/>
            <person name="Tsagkogeorga G."/>
            <person name="Konrad A."/>
            <person name="Singh S."/>
            <person name="Jensen M.F."/>
            <person name="Cong E.H."/>
            <person name="Eikeseth-Otteraa H."/>
            <person name="Noel B."/>
            <person name="Anthouard V."/>
            <person name="Porcel B.M."/>
            <person name="Kachouri-Lafond R."/>
            <person name="Nishino A."/>
            <person name="Ugolini M."/>
            <person name="Chourrout P."/>
            <person name="Nishida H."/>
            <person name="Aasland R."/>
            <person name="Huzurbazar S."/>
            <person name="Westhof E."/>
            <person name="Delsuc F."/>
            <person name="Lehrach H."/>
            <person name="Reinhardt R."/>
            <person name="Weissenbach J."/>
            <person name="Roy S.W."/>
            <person name="Artiguenave F."/>
            <person name="Postlethwait J.H."/>
            <person name="Manak J.R."/>
            <person name="Thompson E.M."/>
            <person name="Jaillon O."/>
            <person name="Du Pasquier L."/>
            <person name="Boudinot P."/>
            <person name="Liberles D.A."/>
            <person name="Volff J.N."/>
            <person name="Philippe H."/>
            <person name="Lenhard B."/>
            <person name="Roest Crollius H."/>
            <person name="Wincker P."/>
            <person name="Chourrout D."/>
        </authorList>
    </citation>
    <scope>NUCLEOTIDE SEQUENCE [LARGE SCALE GENOMIC DNA]</scope>
</reference>
<keyword evidence="4 9" id="KW-0812">Transmembrane</keyword>
<dbReference type="OrthoDB" id="1508846at2759"/>
<dbReference type="AlphaFoldDB" id="E4WUZ9"/>
<evidence type="ECO:0000256" key="2">
    <source>
        <dbReference type="ARBA" id="ARBA00008328"/>
    </source>
</evidence>
<dbReference type="InterPro" id="IPR008389">
    <property type="entry name" value="ATPase_V0-cplx_e1/e2_su"/>
</dbReference>
<keyword evidence="11" id="KW-1185">Reference proteome</keyword>
<sequence length="79" mass="9053">MAWLSFLLVTILWGLVGIGAPMIVPSSPQKFLIQTMLIMTAACCWLHWLLAWMSQLNPLFGPVLTKEHAEIIQWSWEDK</sequence>
<dbReference type="Pfam" id="PF05493">
    <property type="entry name" value="ATP_synt_H"/>
    <property type="match status" value="1"/>
</dbReference>
<protein>
    <recommendedName>
        <fullName evidence="12">V-type proton ATPase subunit</fullName>
    </recommendedName>
</protein>
<dbReference type="PANTHER" id="PTHR12263:SF0">
    <property type="entry name" value="V-TYPE PROTON ATPASE SUBUNIT"/>
    <property type="match status" value="1"/>
</dbReference>
<organism evidence="10">
    <name type="scientific">Oikopleura dioica</name>
    <name type="common">Tunicate</name>
    <dbReference type="NCBI Taxonomy" id="34765"/>
    <lineage>
        <taxon>Eukaryota</taxon>
        <taxon>Metazoa</taxon>
        <taxon>Chordata</taxon>
        <taxon>Tunicata</taxon>
        <taxon>Appendicularia</taxon>
        <taxon>Copelata</taxon>
        <taxon>Oikopleuridae</taxon>
        <taxon>Oikopleura</taxon>
    </lineage>
</organism>
<comment type="similarity">
    <text evidence="2">Belongs to the V-ATPase e1/e2 subunit family.</text>
</comment>
<keyword evidence="7" id="KW-0406">Ion transport</keyword>
<evidence type="ECO:0008006" key="12">
    <source>
        <dbReference type="Google" id="ProtNLM"/>
    </source>
</evidence>
<evidence type="ECO:0000313" key="11">
    <source>
        <dbReference type="Proteomes" id="UP000001307"/>
    </source>
</evidence>
<gene>
    <name evidence="10" type="ORF">GSOID_T00009455001</name>
</gene>
<dbReference type="GO" id="GO:0012505">
    <property type="term" value="C:endomembrane system"/>
    <property type="evidence" value="ECO:0007669"/>
    <property type="project" value="UniProtKB-SubCell"/>
</dbReference>
<dbReference type="FunCoup" id="E4WUZ9">
    <property type="interactions" value="59"/>
</dbReference>
<evidence type="ECO:0000256" key="8">
    <source>
        <dbReference type="ARBA" id="ARBA00023136"/>
    </source>
</evidence>
<dbReference type="EMBL" id="FN653017">
    <property type="protein sequence ID" value="CBY21681.1"/>
    <property type="molecule type" value="Genomic_DNA"/>
</dbReference>
<keyword evidence="3" id="KW-0813">Transport</keyword>
<evidence type="ECO:0000256" key="5">
    <source>
        <dbReference type="ARBA" id="ARBA00022781"/>
    </source>
</evidence>
<dbReference type="GO" id="GO:0046961">
    <property type="term" value="F:proton-transporting ATPase activity, rotational mechanism"/>
    <property type="evidence" value="ECO:0007669"/>
    <property type="project" value="InterPro"/>
</dbReference>
<keyword evidence="6 9" id="KW-1133">Transmembrane helix</keyword>
<evidence type="ECO:0000256" key="4">
    <source>
        <dbReference type="ARBA" id="ARBA00022692"/>
    </source>
</evidence>
<dbReference type="Proteomes" id="UP000001307">
    <property type="component" value="Unassembled WGS sequence"/>
</dbReference>
<evidence type="ECO:0000256" key="3">
    <source>
        <dbReference type="ARBA" id="ARBA00022448"/>
    </source>
</evidence>
<feature type="transmembrane region" description="Helical" evidence="9">
    <location>
        <begin position="31"/>
        <end position="50"/>
    </location>
</feature>
<name>E4WUZ9_OIKDI</name>
<keyword evidence="5" id="KW-0375">Hydrogen ion transport</keyword>
<proteinExistence type="inferred from homology"/>
<accession>E4WUZ9</accession>